<organism evidence="2">
    <name type="scientific">Chromera velia CCMP2878</name>
    <dbReference type="NCBI Taxonomy" id="1169474"/>
    <lineage>
        <taxon>Eukaryota</taxon>
        <taxon>Sar</taxon>
        <taxon>Alveolata</taxon>
        <taxon>Colpodellida</taxon>
        <taxon>Chromeraceae</taxon>
        <taxon>Chromera</taxon>
    </lineage>
</organism>
<feature type="compositionally biased region" description="Basic and acidic residues" evidence="1">
    <location>
        <begin position="295"/>
        <end position="312"/>
    </location>
</feature>
<evidence type="ECO:0000256" key="1">
    <source>
        <dbReference type="SAM" id="MobiDB-lite"/>
    </source>
</evidence>
<feature type="compositionally biased region" description="Gly residues" evidence="1">
    <location>
        <begin position="457"/>
        <end position="467"/>
    </location>
</feature>
<dbReference type="EMBL" id="CDMZ01005798">
    <property type="protein sequence ID" value="CEM54559.1"/>
    <property type="molecule type" value="Genomic_DNA"/>
</dbReference>
<name>A0A0G4IBI1_9ALVE</name>
<feature type="region of interest" description="Disordered" evidence="1">
    <location>
        <begin position="435"/>
        <end position="467"/>
    </location>
</feature>
<protein>
    <submittedName>
        <fullName evidence="2">Uncharacterized protein</fullName>
    </submittedName>
</protein>
<sequence length="467" mass="51095">MSQRQFSYPGISSTPVDMYGRPVGLPHQPEAFDQYYGRPLQSPFPQAHPSMKVSRADSLGGSQGPHLGAPVQKERRGGANLGEEAFVNDRRRAASRMQACGMVDTGSLPPHKWGHRPDLAPLSASAVPPSTVAARYPHSAFDVIVSPPKARGPVPSDALPPSQYHFPSDPHEEAPPHHELPSGPHEQAPPQHQLPSGLHKEPRPQHQSPSGLHEEPPPQHDSAKQQQQAIPGSPIDGLSQQVRKSLDLEGGDDREEKEDEQKREPPEPCRLRHRQNTEGWDRDEEKYAAGLVAAAERDKEEATLSVKDRSSDVNHGLLSQEDTDRDPDFWQTLSQRQLLDKQPSLKSWPLSFLLGGNPKTVVLNAKVSPAIEGQAQIKHNKTIGGVSYRWIKWRGPADAGPQYQYTDSQGGTHTAHLPNFYLLLHLLRVRVEDEEAPASCTRRSRRGGSVSAASEGGRAGGMPPGGA</sequence>
<feature type="region of interest" description="Disordered" evidence="1">
    <location>
        <begin position="1"/>
        <end position="77"/>
    </location>
</feature>
<dbReference type="VEuPathDB" id="CryptoDB:Cvel_2196"/>
<feature type="compositionally biased region" description="Low complexity" evidence="1">
    <location>
        <begin position="447"/>
        <end position="456"/>
    </location>
</feature>
<feature type="compositionally biased region" description="Acidic residues" evidence="1">
    <location>
        <begin position="249"/>
        <end position="258"/>
    </location>
</feature>
<dbReference type="AlphaFoldDB" id="A0A0G4IBI1"/>
<feature type="compositionally biased region" description="Basic and acidic residues" evidence="1">
    <location>
        <begin position="168"/>
        <end position="180"/>
    </location>
</feature>
<gene>
    <name evidence="2" type="ORF">Cvel_2196</name>
</gene>
<proteinExistence type="predicted"/>
<feature type="compositionally biased region" description="Basic and acidic residues" evidence="1">
    <location>
        <begin position="212"/>
        <end position="223"/>
    </location>
</feature>
<feature type="compositionally biased region" description="Polar residues" evidence="1">
    <location>
        <begin position="1"/>
        <end position="15"/>
    </location>
</feature>
<feature type="compositionally biased region" description="Basic and acidic residues" evidence="1">
    <location>
        <begin position="259"/>
        <end position="287"/>
    </location>
</feature>
<evidence type="ECO:0000313" key="2">
    <source>
        <dbReference type="EMBL" id="CEM54559.1"/>
    </source>
</evidence>
<accession>A0A0G4IBI1</accession>
<feature type="region of interest" description="Disordered" evidence="1">
    <location>
        <begin position="151"/>
        <end position="325"/>
    </location>
</feature>
<reference evidence="2" key="1">
    <citation type="submission" date="2014-11" db="EMBL/GenBank/DDBJ databases">
        <authorList>
            <person name="Otto D Thomas"/>
            <person name="Naeem Raeece"/>
        </authorList>
    </citation>
    <scope>NUCLEOTIDE SEQUENCE</scope>
</reference>